<gene>
    <name evidence="1" type="ORF">SAMN05216561_109162</name>
</gene>
<keyword evidence="2" id="KW-1185">Reference proteome</keyword>
<dbReference type="EMBL" id="FOQG01000009">
    <property type="protein sequence ID" value="SFI52025.1"/>
    <property type="molecule type" value="Genomic_DNA"/>
</dbReference>
<dbReference type="Gene3D" id="3.40.960.10">
    <property type="entry name" value="VSR Endonuclease"/>
    <property type="match status" value="1"/>
</dbReference>
<accession>A0A1I3IVY4</accession>
<dbReference type="STRING" id="1005945.SAMN05216561_109162"/>
<evidence type="ECO:0000313" key="1">
    <source>
        <dbReference type="EMBL" id="SFI52025.1"/>
    </source>
</evidence>
<dbReference type="AlphaFoldDB" id="A0A1I3IVY4"/>
<organism evidence="1 2">
    <name type="scientific">Nocardioides psychrotolerans</name>
    <dbReference type="NCBI Taxonomy" id="1005945"/>
    <lineage>
        <taxon>Bacteria</taxon>
        <taxon>Bacillati</taxon>
        <taxon>Actinomycetota</taxon>
        <taxon>Actinomycetes</taxon>
        <taxon>Propionibacteriales</taxon>
        <taxon>Nocardioidaceae</taxon>
        <taxon>Nocardioides</taxon>
    </lineage>
</organism>
<dbReference type="Proteomes" id="UP000198649">
    <property type="component" value="Unassembled WGS sequence"/>
</dbReference>
<evidence type="ECO:0000313" key="2">
    <source>
        <dbReference type="Proteomes" id="UP000198649"/>
    </source>
</evidence>
<sequence>MMKPLPPEHPMLAPVQLRRDLIADGYTDRAIARLVDAKVLKKLRHGAYVAHDAWEALDHEGRHGLTARAVVKAGKTDLVLSHVSSLPDWGAPMWGLDLSVVHVTRTDHKAGRREAGVKQHRGLLMPDDTTARNGVRITSPERTLIELTTMADLEQCLVVWNHFVHKKLTTIDRVNSRYRALSTGPRSSMEHWPDTLTTELLLRLADGRIETVGESRTQCLFWKQRLPKPVPQYEMRDADGNFLGRVDFAWPEHKVFLEFDGRVKYEKYLREGETAADAVIREKRREERICERTGWRCIRITWADLAYPERTAMRIRNFLFASTATA</sequence>
<protein>
    <submittedName>
        <fullName evidence="1">Transcriptional regulator, AbiEi antitoxin, Type IV TA system</fullName>
    </submittedName>
</protein>
<reference evidence="1 2" key="1">
    <citation type="submission" date="2016-10" db="EMBL/GenBank/DDBJ databases">
        <authorList>
            <person name="de Groot N.N."/>
        </authorList>
    </citation>
    <scope>NUCLEOTIDE SEQUENCE [LARGE SCALE GENOMIC DNA]</scope>
    <source>
        <strain evidence="1 2">CGMCC 1.11156</strain>
    </source>
</reference>
<proteinExistence type="predicted"/>
<name>A0A1I3IVY4_9ACTN</name>